<accession>A0A448WHI4</accession>
<dbReference type="AlphaFoldDB" id="A0A448WHI4"/>
<name>A0A448WHI4_9PLAT</name>
<reference evidence="1" key="1">
    <citation type="submission" date="2018-11" db="EMBL/GenBank/DDBJ databases">
        <authorList>
            <consortium name="Pathogen Informatics"/>
        </authorList>
    </citation>
    <scope>NUCLEOTIDE SEQUENCE</scope>
</reference>
<dbReference type="Proteomes" id="UP000784294">
    <property type="component" value="Unassembled WGS sequence"/>
</dbReference>
<sequence length="60" mass="7083">MFEHIADEAAISEWILTSRSPLPMPFIGRFFMWYYFAAHSRESDVGSNSKRLRRRGLFLS</sequence>
<comment type="caution">
    <text evidence="1">The sequence shown here is derived from an EMBL/GenBank/DDBJ whole genome shotgun (WGS) entry which is preliminary data.</text>
</comment>
<proteinExistence type="predicted"/>
<evidence type="ECO:0000313" key="2">
    <source>
        <dbReference type="Proteomes" id="UP000784294"/>
    </source>
</evidence>
<protein>
    <submittedName>
        <fullName evidence="1">Uncharacterized protein</fullName>
    </submittedName>
</protein>
<evidence type="ECO:0000313" key="1">
    <source>
        <dbReference type="EMBL" id="VEL11946.1"/>
    </source>
</evidence>
<dbReference type="EMBL" id="CAAALY010013330">
    <property type="protein sequence ID" value="VEL11946.1"/>
    <property type="molecule type" value="Genomic_DNA"/>
</dbReference>
<keyword evidence="2" id="KW-1185">Reference proteome</keyword>
<organism evidence="1 2">
    <name type="scientific">Protopolystoma xenopodis</name>
    <dbReference type="NCBI Taxonomy" id="117903"/>
    <lineage>
        <taxon>Eukaryota</taxon>
        <taxon>Metazoa</taxon>
        <taxon>Spiralia</taxon>
        <taxon>Lophotrochozoa</taxon>
        <taxon>Platyhelminthes</taxon>
        <taxon>Monogenea</taxon>
        <taxon>Polyopisthocotylea</taxon>
        <taxon>Polystomatidea</taxon>
        <taxon>Polystomatidae</taxon>
        <taxon>Protopolystoma</taxon>
    </lineage>
</organism>
<gene>
    <name evidence="1" type="ORF">PXEA_LOCUS5386</name>
</gene>